<dbReference type="VEuPathDB" id="VectorBase:LLOJ007317"/>
<sequence length="160" mass="18083">MKATEGQDKLMSFAQKRNSKKGKRSSLDSAYSEIGKEIGSDDEAPEGIFRELSTEHLDTVTTEDRLKLMEEQPRPTTSNSRPRTHPSVSILEPNRDDFRHKSRELHRKDRASSHASSRKGKRSSLDSAYSEIGKEIVEMVGENSIKSIVLVNILRNKSQN</sequence>
<dbReference type="EMBL" id="AJWK01024339">
    <property type="status" value="NOT_ANNOTATED_CDS"/>
    <property type="molecule type" value="Genomic_DNA"/>
</dbReference>
<reference evidence="2" key="1">
    <citation type="submission" date="2020-05" db="UniProtKB">
        <authorList>
            <consortium name="EnsemblMetazoa"/>
        </authorList>
    </citation>
    <scope>IDENTIFICATION</scope>
    <source>
        <strain evidence="2">Jacobina</strain>
    </source>
</reference>
<dbReference type="EnsemblMetazoa" id="LLOJ007317-RA">
    <property type="protein sequence ID" value="LLOJ007317-PA"/>
    <property type="gene ID" value="LLOJ007317"/>
</dbReference>
<keyword evidence="3" id="KW-1185">Reference proteome</keyword>
<feature type="region of interest" description="Disordered" evidence="1">
    <location>
        <begin position="1"/>
        <end position="128"/>
    </location>
</feature>
<evidence type="ECO:0000256" key="1">
    <source>
        <dbReference type="SAM" id="MobiDB-lite"/>
    </source>
</evidence>
<name>A0A1B0CR18_LUTLO</name>
<dbReference type="AlphaFoldDB" id="A0A1B0CR18"/>
<feature type="compositionally biased region" description="Basic and acidic residues" evidence="1">
    <location>
        <begin position="48"/>
        <end position="73"/>
    </location>
</feature>
<organism evidence="2 3">
    <name type="scientific">Lutzomyia longipalpis</name>
    <name type="common">Sand fly</name>
    <dbReference type="NCBI Taxonomy" id="7200"/>
    <lineage>
        <taxon>Eukaryota</taxon>
        <taxon>Metazoa</taxon>
        <taxon>Ecdysozoa</taxon>
        <taxon>Arthropoda</taxon>
        <taxon>Hexapoda</taxon>
        <taxon>Insecta</taxon>
        <taxon>Pterygota</taxon>
        <taxon>Neoptera</taxon>
        <taxon>Endopterygota</taxon>
        <taxon>Diptera</taxon>
        <taxon>Nematocera</taxon>
        <taxon>Psychodoidea</taxon>
        <taxon>Psychodidae</taxon>
        <taxon>Lutzomyia</taxon>
        <taxon>Lutzomyia</taxon>
    </lineage>
</organism>
<dbReference type="EMBL" id="AJWK01024340">
    <property type="status" value="NOT_ANNOTATED_CDS"/>
    <property type="molecule type" value="Genomic_DNA"/>
</dbReference>
<evidence type="ECO:0000313" key="2">
    <source>
        <dbReference type="EnsemblMetazoa" id="LLOJ007317-PA"/>
    </source>
</evidence>
<accession>A0A1B0CR18</accession>
<evidence type="ECO:0000313" key="3">
    <source>
        <dbReference type="Proteomes" id="UP000092461"/>
    </source>
</evidence>
<dbReference type="Proteomes" id="UP000092461">
    <property type="component" value="Unassembled WGS sequence"/>
</dbReference>
<proteinExistence type="predicted"/>
<protein>
    <submittedName>
        <fullName evidence="2">Uncharacterized protein</fullName>
    </submittedName>
</protein>